<reference evidence="11" key="1">
    <citation type="submission" date="2020-11" db="EMBL/GenBank/DDBJ databases">
        <authorList>
            <person name="Tran Van P."/>
        </authorList>
    </citation>
    <scope>NUCLEOTIDE SEQUENCE</scope>
</reference>
<dbReference type="InterPro" id="IPR009143">
    <property type="entry name" value="Wnt6"/>
</dbReference>
<evidence type="ECO:0000256" key="3">
    <source>
        <dbReference type="ARBA" id="ARBA00022473"/>
    </source>
</evidence>
<dbReference type="OrthoDB" id="5945655at2759"/>
<dbReference type="GO" id="GO:0007517">
    <property type="term" value="P:muscle organ development"/>
    <property type="evidence" value="ECO:0007669"/>
    <property type="project" value="UniProtKB-ARBA"/>
</dbReference>
<protein>
    <recommendedName>
        <fullName evidence="10">Protein Wnt</fullName>
    </recommendedName>
</protein>
<evidence type="ECO:0000256" key="7">
    <source>
        <dbReference type="ARBA" id="ARBA00023157"/>
    </source>
</evidence>
<dbReference type="GO" id="GO:0030182">
    <property type="term" value="P:neuron differentiation"/>
    <property type="evidence" value="ECO:0007669"/>
    <property type="project" value="TreeGrafter"/>
</dbReference>
<keyword evidence="4" id="KW-0964">Secreted</keyword>
<dbReference type="EMBL" id="CAJPVJ010001522">
    <property type="protein sequence ID" value="CAG2164872.1"/>
    <property type="molecule type" value="Genomic_DNA"/>
</dbReference>
<evidence type="ECO:0000256" key="10">
    <source>
        <dbReference type="RuleBase" id="RU003500"/>
    </source>
</evidence>
<keyword evidence="3 10" id="KW-0217">Developmental protein</keyword>
<dbReference type="FunFam" id="3.30.2460.20:FF:000001">
    <property type="entry name" value="Wnt homolog"/>
    <property type="match status" value="2"/>
</dbReference>
<dbReference type="EMBL" id="OC916347">
    <property type="protein sequence ID" value="CAD7643988.1"/>
    <property type="molecule type" value="Genomic_DNA"/>
</dbReference>
<evidence type="ECO:0000256" key="9">
    <source>
        <dbReference type="ARBA" id="ARBA00023288"/>
    </source>
</evidence>
<evidence type="ECO:0000256" key="1">
    <source>
        <dbReference type="ARBA" id="ARBA00004498"/>
    </source>
</evidence>
<evidence type="ECO:0000256" key="6">
    <source>
        <dbReference type="ARBA" id="ARBA00022687"/>
    </source>
</evidence>
<keyword evidence="12" id="KW-1185">Reference proteome</keyword>
<dbReference type="Pfam" id="PF00110">
    <property type="entry name" value="wnt"/>
    <property type="match status" value="3"/>
</dbReference>
<dbReference type="PROSITE" id="PS00246">
    <property type="entry name" value="WNT1"/>
    <property type="match status" value="1"/>
</dbReference>
<feature type="non-terminal residue" evidence="11">
    <location>
        <position position="1"/>
    </location>
</feature>
<name>A0A7R9LLP4_9ACAR</name>
<dbReference type="PANTHER" id="PTHR12027:SF72">
    <property type="entry name" value="PROTEIN WNT-6"/>
    <property type="match status" value="1"/>
</dbReference>
<organism evidence="11">
    <name type="scientific">Oppiella nova</name>
    <dbReference type="NCBI Taxonomy" id="334625"/>
    <lineage>
        <taxon>Eukaryota</taxon>
        <taxon>Metazoa</taxon>
        <taxon>Ecdysozoa</taxon>
        <taxon>Arthropoda</taxon>
        <taxon>Chelicerata</taxon>
        <taxon>Arachnida</taxon>
        <taxon>Acari</taxon>
        <taxon>Acariformes</taxon>
        <taxon>Sarcoptiformes</taxon>
        <taxon>Oribatida</taxon>
        <taxon>Brachypylina</taxon>
        <taxon>Oppioidea</taxon>
        <taxon>Oppiidae</taxon>
        <taxon>Oppiella</taxon>
    </lineage>
</organism>
<proteinExistence type="inferred from homology"/>
<comment type="function">
    <text evidence="10">Ligand for members of the frizzled family of seven transmembrane receptors.</text>
</comment>
<dbReference type="GO" id="GO:0005615">
    <property type="term" value="C:extracellular space"/>
    <property type="evidence" value="ECO:0007669"/>
    <property type="project" value="TreeGrafter"/>
</dbReference>
<dbReference type="Gene3D" id="3.30.2460.20">
    <property type="match status" value="2"/>
</dbReference>
<comment type="subcellular location">
    <subcellularLocation>
        <location evidence="1 10">Secreted</location>
        <location evidence="1 10">Extracellular space</location>
        <location evidence="1 10">Extracellular matrix</location>
    </subcellularLocation>
</comment>
<evidence type="ECO:0000313" key="12">
    <source>
        <dbReference type="Proteomes" id="UP000728032"/>
    </source>
</evidence>
<dbReference type="GO" id="GO:0005109">
    <property type="term" value="F:frizzled binding"/>
    <property type="evidence" value="ECO:0007669"/>
    <property type="project" value="TreeGrafter"/>
</dbReference>
<evidence type="ECO:0000256" key="8">
    <source>
        <dbReference type="ARBA" id="ARBA00023180"/>
    </source>
</evidence>
<dbReference type="InterPro" id="IPR018161">
    <property type="entry name" value="Wnt_CS"/>
</dbReference>
<sequence length="575" mass="65460">CRETAFVYAITSAAVAHAIARACSEGLIETCTCDYRNNRRPNGLDWEWGGCSDNIEFGYKFARAFVDAAERGRDLRFIMNLHNNEAGRLVSLSYLYIYLYQYPQSLPLYLFVINHVSNEMRRECKCHGMSGSTVRTCWMRLPAFRDIGNNLKDRFDGASRVLVSNDYRGLTRKKYKKVQLKPYETGYKSPTRKDLIYFEESPDFCVANQKFGVLGTKGRVCNDTSIGVEGCDLLCCGRGYKTEIREELERCNCTFHWCCQVKCNICKARKTVHTAMGKQLIVDPNRICDKVKRLRGKQAILCRNEPDFIRKIISGAKLGINECQNQFRDRKWNCTTASPAIRKILLRDSRETAFVHAITSAAILYEITKGSILCSKSDFDWRGCTENINFGYKKAKEFMNGGFRRRNDIKKLVLLHNYEAGRLAVKNNMRNECKCHGMSGSCSFKTCWRKLPLFRDVGNRLKEKFDGAIKVMAGNDGKGFITEGTTIKPPEKEDIVYSEETPDFCEPNPLTGSLGTKGRVCNKSIGTDGCDLLCCGRGYKTIIKAEEVNCRCKFMWCCSVTCDKCKVKRKIHSCL</sequence>
<keyword evidence="5" id="KW-0272">Extracellular matrix</keyword>
<feature type="non-terminal residue" evidence="11">
    <location>
        <position position="575"/>
    </location>
</feature>
<dbReference type="Proteomes" id="UP000728032">
    <property type="component" value="Unassembled WGS sequence"/>
</dbReference>
<dbReference type="InterPro" id="IPR043158">
    <property type="entry name" value="Wnt_C"/>
</dbReference>
<dbReference type="GO" id="GO:0000902">
    <property type="term" value="P:cell morphogenesis"/>
    <property type="evidence" value="ECO:0007669"/>
    <property type="project" value="UniProtKB-ARBA"/>
</dbReference>
<dbReference type="AlphaFoldDB" id="A0A7R9LLP4"/>
<keyword evidence="7" id="KW-1015">Disulfide bond</keyword>
<dbReference type="GO" id="GO:0045165">
    <property type="term" value="P:cell fate commitment"/>
    <property type="evidence" value="ECO:0007669"/>
    <property type="project" value="TreeGrafter"/>
</dbReference>
<dbReference type="SMART" id="SM00097">
    <property type="entry name" value="WNT1"/>
    <property type="match status" value="2"/>
</dbReference>
<evidence type="ECO:0000256" key="2">
    <source>
        <dbReference type="ARBA" id="ARBA00005683"/>
    </source>
</evidence>
<dbReference type="CDD" id="cd19338">
    <property type="entry name" value="Wnt_Wnt6"/>
    <property type="match status" value="1"/>
</dbReference>
<keyword evidence="8" id="KW-0325">Glycoprotein</keyword>
<evidence type="ECO:0000256" key="5">
    <source>
        <dbReference type="ARBA" id="ARBA00022530"/>
    </source>
</evidence>
<gene>
    <name evidence="11" type="ORF">ONB1V03_LOCUS4419</name>
</gene>
<evidence type="ECO:0000256" key="4">
    <source>
        <dbReference type="ARBA" id="ARBA00022525"/>
    </source>
</evidence>
<accession>A0A7R9LLP4</accession>
<dbReference type="InterPro" id="IPR005817">
    <property type="entry name" value="Wnt"/>
</dbReference>
<keyword evidence="9" id="KW-0449">Lipoprotein</keyword>
<keyword evidence="6 10" id="KW-0879">Wnt signaling pathway</keyword>
<evidence type="ECO:0000313" key="11">
    <source>
        <dbReference type="EMBL" id="CAD7643988.1"/>
    </source>
</evidence>
<dbReference type="GO" id="GO:0005125">
    <property type="term" value="F:cytokine activity"/>
    <property type="evidence" value="ECO:0007669"/>
    <property type="project" value="TreeGrafter"/>
</dbReference>
<dbReference type="PRINTS" id="PR01349">
    <property type="entry name" value="WNTPROTEIN"/>
</dbReference>
<dbReference type="GO" id="GO:0060070">
    <property type="term" value="P:canonical Wnt signaling pathway"/>
    <property type="evidence" value="ECO:0007669"/>
    <property type="project" value="TreeGrafter"/>
</dbReference>
<comment type="similarity">
    <text evidence="2 10">Belongs to the Wnt family.</text>
</comment>
<dbReference type="PANTHER" id="PTHR12027">
    <property type="entry name" value="WNT RELATED"/>
    <property type="match status" value="1"/>
</dbReference>